<evidence type="ECO:0000256" key="1">
    <source>
        <dbReference type="SAM" id="Phobius"/>
    </source>
</evidence>
<feature type="transmembrane region" description="Helical" evidence="1">
    <location>
        <begin position="12"/>
        <end position="33"/>
    </location>
</feature>
<dbReference type="AlphaFoldDB" id="A0A445MZD8"/>
<dbReference type="InterPro" id="IPR032820">
    <property type="entry name" value="ATPase_put"/>
</dbReference>
<gene>
    <name evidence="2" type="ORF">PITCH_A350067</name>
</gene>
<dbReference type="Pfam" id="PF09527">
    <property type="entry name" value="ATPase_gene1"/>
    <property type="match status" value="1"/>
</dbReference>
<reference evidence="2" key="1">
    <citation type="submission" date="2018-01" db="EMBL/GenBank/DDBJ databases">
        <authorList>
            <person name="Regsiter A."/>
            <person name="William W."/>
        </authorList>
    </citation>
    <scope>NUCLEOTIDE SEQUENCE</scope>
    <source>
        <strain evidence="2">TRIP AH-1</strain>
    </source>
</reference>
<feature type="transmembrane region" description="Helical" evidence="1">
    <location>
        <begin position="45"/>
        <end position="66"/>
    </location>
</feature>
<name>A0A445MZD8_9BACT</name>
<sequence>MDEDLKKTIKTLGYLSTIGMAMALSIGLGALIGDYLDDVFGTSPWLTFIFLGFGIAAAFRNLYILYKKSKDL</sequence>
<organism evidence="2">
    <name type="scientific">uncultured Desulfobacterium sp</name>
    <dbReference type="NCBI Taxonomy" id="201089"/>
    <lineage>
        <taxon>Bacteria</taxon>
        <taxon>Pseudomonadati</taxon>
        <taxon>Thermodesulfobacteriota</taxon>
        <taxon>Desulfobacteria</taxon>
        <taxon>Desulfobacterales</taxon>
        <taxon>Desulfobacteriaceae</taxon>
        <taxon>Desulfobacterium</taxon>
        <taxon>environmental samples</taxon>
    </lineage>
</organism>
<keyword evidence="1" id="KW-0812">Transmembrane</keyword>
<keyword evidence="1" id="KW-0472">Membrane</keyword>
<accession>A0A445MZD8</accession>
<keyword evidence="1" id="KW-1133">Transmembrane helix</keyword>
<dbReference type="EMBL" id="OJIN01000176">
    <property type="protein sequence ID" value="SPD74858.1"/>
    <property type="molecule type" value="Genomic_DNA"/>
</dbReference>
<protein>
    <recommendedName>
        <fullName evidence="3">ATP synthase protein I</fullName>
    </recommendedName>
</protein>
<proteinExistence type="predicted"/>
<evidence type="ECO:0000313" key="2">
    <source>
        <dbReference type="EMBL" id="SPD74858.1"/>
    </source>
</evidence>
<evidence type="ECO:0008006" key="3">
    <source>
        <dbReference type="Google" id="ProtNLM"/>
    </source>
</evidence>